<dbReference type="PROSITE" id="PS00819">
    <property type="entry name" value="DPS_2"/>
    <property type="match status" value="1"/>
</dbReference>
<dbReference type="EMBL" id="BAABFL010000132">
    <property type="protein sequence ID" value="GAA4649395.1"/>
    <property type="molecule type" value="Genomic_DNA"/>
</dbReference>
<accession>A0ABP8UZY1</accession>
<dbReference type="PIRSF" id="PIRSF005900">
    <property type="entry name" value="Dps"/>
    <property type="match status" value="1"/>
</dbReference>
<evidence type="ECO:0000313" key="5">
    <source>
        <dbReference type="Proteomes" id="UP001500604"/>
    </source>
</evidence>
<feature type="domain" description="Ferritin/DPS" evidence="3">
    <location>
        <begin position="20"/>
        <end position="145"/>
    </location>
</feature>
<dbReference type="RefSeq" id="WP_345195224.1">
    <property type="nucleotide sequence ID" value="NZ_BAABFL010000132.1"/>
</dbReference>
<proteinExistence type="inferred from homology"/>
<dbReference type="PRINTS" id="PR01346">
    <property type="entry name" value="HELNAPAPROT"/>
</dbReference>
<gene>
    <name evidence="4" type="ORF">GCM10023116_16690</name>
</gene>
<evidence type="ECO:0000256" key="1">
    <source>
        <dbReference type="ARBA" id="ARBA00009497"/>
    </source>
</evidence>
<reference evidence="5" key="1">
    <citation type="journal article" date="2019" name="Int. J. Syst. Evol. Microbiol.">
        <title>The Global Catalogue of Microorganisms (GCM) 10K type strain sequencing project: providing services to taxonomists for standard genome sequencing and annotation.</title>
        <authorList>
            <consortium name="The Broad Institute Genomics Platform"/>
            <consortium name="The Broad Institute Genome Sequencing Center for Infectious Disease"/>
            <person name="Wu L."/>
            <person name="Ma J."/>
        </authorList>
    </citation>
    <scope>NUCLEOTIDE SEQUENCE [LARGE SCALE GENOMIC DNA]</scope>
    <source>
        <strain evidence="5">JCM 17805</strain>
    </source>
</reference>
<protein>
    <submittedName>
        <fullName evidence="4">DNA starvation/stationary phase protection protein</fullName>
    </submittedName>
</protein>
<dbReference type="Gene3D" id="1.20.1260.10">
    <property type="match status" value="1"/>
</dbReference>
<keyword evidence="5" id="KW-1185">Reference proteome</keyword>
<dbReference type="SUPFAM" id="SSF47240">
    <property type="entry name" value="Ferritin-like"/>
    <property type="match status" value="1"/>
</dbReference>
<dbReference type="Proteomes" id="UP001500604">
    <property type="component" value="Unassembled WGS sequence"/>
</dbReference>
<evidence type="ECO:0000313" key="4">
    <source>
        <dbReference type="EMBL" id="GAA4649395.1"/>
    </source>
</evidence>
<dbReference type="InterPro" id="IPR023188">
    <property type="entry name" value="DPS_DNA-bd_CS"/>
</dbReference>
<dbReference type="Pfam" id="PF00210">
    <property type="entry name" value="Ferritin"/>
    <property type="match status" value="1"/>
</dbReference>
<dbReference type="InterPro" id="IPR002177">
    <property type="entry name" value="DPS_DNA-bd"/>
</dbReference>
<comment type="similarity">
    <text evidence="1 2">Belongs to the Dps family.</text>
</comment>
<dbReference type="InterPro" id="IPR009078">
    <property type="entry name" value="Ferritin-like_SF"/>
</dbReference>
<organism evidence="4 5">
    <name type="scientific">Kistimonas scapharcae</name>
    <dbReference type="NCBI Taxonomy" id="1036133"/>
    <lineage>
        <taxon>Bacteria</taxon>
        <taxon>Pseudomonadati</taxon>
        <taxon>Pseudomonadota</taxon>
        <taxon>Gammaproteobacteria</taxon>
        <taxon>Oceanospirillales</taxon>
        <taxon>Endozoicomonadaceae</taxon>
        <taxon>Kistimonas</taxon>
    </lineage>
</organism>
<sequence>MTHTYEALKDDVKLHSSGELQTLLYCGLDLYLQIKESHWTLAGREFLSVHRLLDDIAERIAQLGVRPRGTLQMAAEHSNLQPYPHDVDSIDRHIEVISERLAFFTSECVRVIGSVDEQGDVISADLLTSRAREIDKLLWLVESHLPTKTYK</sequence>
<dbReference type="PROSITE" id="PS00818">
    <property type="entry name" value="DPS_1"/>
    <property type="match status" value="1"/>
</dbReference>
<evidence type="ECO:0000259" key="3">
    <source>
        <dbReference type="Pfam" id="PF00210"/>
    </source>
</evidence>
<evidence type="ECO:0000256" key="2">
    <source>
        <dbReference type="RuleBase" id="RU003875"/>
    </source>
</evidence>
<comment type="caution">
    <text evidence="4">The sequence shown here is derived from an EMBL/GenBank/DDBJ whole genome shotgun (WGS) entry which is preliminary data.</text>
</comment>
<name>A0ABP8UZY1_9GAMM</name>
<dbReference type="InterPro" id="IPR008331">
    <property type="entry name" value="Ferritin_DPS_dom"/>
</dbReference>
<dbReference type="PANTHER" id="PTHR42932">
    <property type="entry name" value="GENERAL STRESS PROTEIN 20U"/>
    <property type="match status" value="1"/>
</dbReference>
<dbReference type="InterPro" id="IPR012347">
    <property type="entry name" value="Ferritin-like"/>
</dbReference>
<dbReference type="PANTHER" id="PTHR42932:SF3">
    <property type="entry name" value="DNA PROTECTION DURING STARVATION PROTEIN"/>
    <property type="match status" value="1"/>
</dbReference>